<keyword evidence="1" id="KW-0812">Transmembrane</keyword>
<keyword evidence="1" id="KW-0472">Membrane</keyword>
<evidence type="ECO:0000313" key="3">
    <source>
        <dbReference type="Proteomes" id="UP001274830"/>
    </source>
</evidence>
<organism evidence="2 3">
    <name type="scientific">Recurvomyces mirabilis</name>
    <dbReference type="NCBI Taxonomy" id="574656"/>
    <lineage>
        <taxon>Eukaryota</taxon>
        <taxon>Fungi</taxon>
        <taxon>Dikarya</taxon>
        <taxon>Ascomycota</taxon>
        <taxon>Pezizomycotina</taxon>
        <taxon>Dothideomycetes</taxon>
        <taxon>Dothideomycetidae</taxon>
        <taxon>Mycosphaerellales</taxon>
        <taxon>Teratosphaeriaceae</taxon>
        <taxon>Recurvomyces</taxon>
    </lineage>
</organism>
<gene>
    <name evidence="2" type="ORF">LTR78_003519</name>
</gene>
<comment type="caution">
    <text evidence="2">The sequence shown here is derived from an EMBL/GenBank/DDBJ whole genome shotgun (WGS) entry which is preliminary data.</text>
</comment>
<evidence type="ECO:0000256" key="1">
    <source>
        <dbReference type="SAM" id="Phobius"/>
    </source>
</evidence>
<evidence type="ECO:0000313" key="2">
    <source>
        <dbReference type="EMBL" id="KAK3676742.1"/>
    </source>
</evidence>
<feature type="transmembrane region" description="Helical" evidence="1">
    <location>
        <begin position="50"/>
        <end position="74"/>
    </location>
</feature>
<protein>
    <submittedName>
        <fullName evidence="2">Uncharacterized protein</fullName>
    </submittedName>
</protein>
<reference evidence="2" key="1">
    <citation type="submission" date="2023-07" db="EMBL/GenBank/DDBJ databases">
        <title>Black Yeasts Isolated from many extreme environments.</title>
        <authorList>
            <person name="Coleine C."/>
            <person name="Stajich J.E."/>
            <person name="Selbmann L."/>
        </authorList>
    </citation>
    <scope>NUCLEOTIDE SEQUENCE</scope>
    <source>
        <strain evidence="2">CCFEE 5485</strain>
    </source>
</reference>
<keyword evidence="1" id="KW-1133">Transmembrane helix</keyword>
<dbReference type="AlphaFoldDB" id="A0AAE1C3F9"/>
<dbReference type="Proteomes" id="UP001274830">
    <property type="component" value="Unassembled WGS sequence"/>
</dbReference>
<dbReference type="EMBL" id="JAUTXT010000009">
    <property type="protein sequence ID" value="KAK3676742.1"/>
    <property type="molecule type" value="Genomic_DNA"/>
</dbReference>
<proteinExistence type="predicted"/>
<name>A0AAE1C3F9_9PEZI</name>
<accession>A0AAE1C3F9</accession>
<keyword evidence="3" id="KW-1185">Reference proteome</keyword>
<sequence>MTSVPRDPAFWKRFSTAVHLDEESGYGRPELKHSDSWLARQRRKESRRKCVCPVCWLLFFVFVAAVIGVVIWLLKSGLLNNVHIGNDNGTPNVPMDPNVNANSKLRMVRAALLELNAAWR</sequence>